<dbReference type="GO" id="GO:0046872">
    <property type="term" value="F:metal ion binding"/>
    <property type="evidence" value="ECO:0007669"/>
    <property type="project" value="UniProtKB-KW"/>
</dbReference>
<keyword evidence="5 12" id="KW-0378">Hydrolase</keyword>
<comment type="cofactor">
    <cofactor evidence="2">
        <name>Fe(3+)</name>
        <dbReference type="ChEBI" id="CHEBI:29034"/>
    </cofactor>
</comment>
<comment type="caution">
    <text evidence="15">The sequence shown here is derived from an EMBL/GenBank/DDBJ whole genome shotgun (WGS) entry which is preliminary data.</text>
</comment>
<evidence type="ECO:0000256" key="2">
    <source>
        <dbReference type="ARBA" id="ARBA00001965"/>
    </source>
</evidence>
<dbReference type="Gene3D" id="3.60.21.10">
    <property type="match status" value="1"/>
</dbReference>
<dbReference type="OrthoDB" id="5593063at2759"/>
<dbReference type="GO" id="GO:0033192">
    <property type="term" value="F:calmodulin-dependent protein phosphatase activity"/>
    <property type="evidence" value="ECO:0007669"/>
    <property type="project" value="InterPro"/>
</dbReference>
<dbReference type="GO" id="GO:0005516">
    <property type="term" value="F:calmodulin binding"/>
    <property type="evidence" value="ECO:0007669"/>
    <property type="project" value="UniProtKB-KW"/>
</dbReference>
<evidence type="ECO:0000256" key="3">
    <source>
        <dbReference type="ARBA" id="ARBA00009905"/>
    </source>
</evidence>
<evidence type="ECO:0000256" key="11">
    <source>
        <dbReference type="ARBA" id="ARBA00048336"/>
    </source>
</evidence>
<dbReference type="InterPro" id="IPR041751">
    <property type="entry name" value="MPP_PP2B"/>
</dbReference>
<accession>A0A812SK34</accession>
<evidence type="ECO:0000256" key="9">
    <source>
        <dbReference type="ARBA" id="ARBA00023004"/>
    </source>
</evidence>
<dbReference type="EC" id="3.1.3.16" evidence="12"/>
<feature type="region of interest" description="Disordered" evidence="13">
    <location>
        <begin position="1"/>
        <end position="25"/>
    </location>
</feature>
<comment type="catalytic activity">
    <reaction evidence="10">
        <text>O-phospho-L-seryl-[protein] + H2O = L-seryl-[protein] + phosphate</text>
        <dbReference type="Rhea" id="RHEA:20629"/>
        <dbReference type="Rhea" id="RHEA-COMP:9863"/>
        <dbReference type="Rhea" id="RHEA-COMP:11604"/>
        <dbReference type="ChEBI" id="CHEBI:15377"/>
        <dbReference type="ChEBI" id="CHEBI:29999"/>
        <dbReference type="ChEBI" id="CHEBI:43474"/>
        <dbReference type="ChEBI" id="CHEBI:83421"/>
        <dbReference type="EC" id="3.1.3.16"/>
    </reaction>
</comment>
<dbReference type="CDD" id="cd07416">
    <property type="entry name" value="MPP_PP2B"/>
    <property type="match status" value="1"/>
</dbReference>
<dbReference type="InterPro" id="IPR006186">
    <property type="entry name" value="Ser/Thr-sp_prot-phosphatase"/>
</dbReference>
<name>A0A812SK34_SYMPI</name>
<proteinExistence type="inferred from homology"/>
<keyword evidence="9" id="KW-0408">Iron</keyword>
<dbReference type="InterPro" id="IPR043360">
    <property type="entry name" value="PP2B"/>
</dbReference>
<sequence>MPPTPPEPGKPPQRLQDPLQDRPVKEVPLPPAQLLTAETFYEKNGEPNMPVLMEHLILEGALSQELLLDIISKASDLFKDEPNLLKLNDPITVVGDIHGQYYDLVKLLEVGGQPGETQYIFLGDYVDRGSFSVEVVAVLYSLKIKYPKQVRMLRGNHECRQMTSFFNFREECEYKYDIGVYNAFMDSFDNLPLAATINGKFLCVHGGLSPDLGNVKAITKINRFTEPPKEGLLCDLLWSDPLEPKDGEQRPSAKKGGPPFVPNEVRGCSYFYSFDGATTFLKKNNLLSIIRAHEAQLEGYKMHKTNPSTGFPLVITIFSAPNYCDVYNNKGAILKFDNSTLNILQFNCSPHPYHLPNFMDVFQWSMPFVIEKVTEMLYYILQPAAGTVDSDDDSSLPALPDSNWVNHRASLTDDQNQTVDMATRLAALIAGENAREKEASGSKVDPEVRDRMRKKVRSIARMARMFKTLRQENETVVRLKGVCPGHKLAPGLLLAGKERLTSELELFSHAQGIDLVNEKRPEEGKTGGLNSPTDFRDAGMSDGEISP</sequence>
<evidence type="ECO:0000256" key="12">
    <source>
        <dbReference type="RuleBase" id="RU004273"/>
    </source>
</evidence>
<evidence type="ECO:0000256" key="7">
    <source>
        <dbReference type="ARBA" id="ARBA00022860"/>
    </source>
</evidence>
<evidence type="ECO:0000256" key="1">
    <source>
        <dbReference type="ARBA" id="ARBA00001947"/>
    </source>
</evidence>
<dbReference type="SUPFAM" id="SSF56300">
    <property type="entry name" value="Metallo-dependent phosphatases"/>
    <property type="match status" value="1"/>
</dbReference>
<dbReference type="GO" id="GO:0097720">
    <property type="term" value="P:calcineurin-mediated signaling"/>
    <property type="evidence" value="ECO:0007669"/>
    <property type="project" value="InterPro"/>
</dbReference>
<dbReference type="InterPro" id="IPR029052">
    <property type="entry name" value="Metallo-depent_PP-like"/>
</dbReference>
<dbReference type="Pfam" id="PF00149">
    <property type="entry name" value="Metallophos"/>
    <property type="match status" value="1"/>
</dbReference>
<feature type="region of interest" description="Disordered" evidence="13">
    <location>
        <begin position="517"/>
        <end position="547"/>
    </location>
</feature>
<dbReference type="Proteomes" id="UP000649617">
    <property type="component" value="Unassembled WGS sequence"/>
</dbReference>
<evidence type="ECO:0000256" key="10">
    <source>
        <dbReference type="ARBA" id="ARBA00047761"/>
    </source>
</evidence>
<dbReference type="InterPro" id="IPR004843">
    <property type="entry name" value="Calcineurin-like_PHP"/>
</dbReference>
<dbReference type="AlphaFoldDB" id="A0A812SK34"/>
<feature type="domain" description="Serine/threonine specific protein phosphatases" evidence="14">
    <location>
        <begin position="153"/>
        <end position="158"/>
    </location>
</feature>
<dbReference type="PROSITE" id="PS00125">
    <property type="entry name" value="SER_THR_PHOSPHATASE"/>
    <property type="match status" value="1"/>
</dbReference>
<gene>
    <name evidence="15" type="primary">CanA1</name>
    <name evidence="15" type="ORF">SPIL2461_LOCUS12361</name>
</gene>
<evidence type="ECO:0000256" key="13">
    <source>
        <dbReference type="SAM" id="MobiDB-lite"/>
    </source>
</evidence>
<keyword evidence="7" id="KW-0112">Calmodulin-binding</keyword>
<keyword evidence="16" id="KW-1185">Reference proteome</keyword>
<comment type="catalytic activity">
    <reaction evidence="11 12">
        <text>O-phospho-L-threonyl-[protein] + H2O = L-threonyl-[protein] + phosphate</text>
        <dbReference type="Rhea" id="RHEA:47004"/>
        <dbReference type="Rhea" id="RHEA-COMP:11060"/>
        <dbReference type="Rhea" id="RHEA-COMP:11605"/>
        <dbReference type="ChEBI" id="CHEBI:15377"/>
        <dbReference type="ChEBI" id="CHEBI:30013"/>
        <dbReference type="ChEBI" id="CHEBI:43474"/>
        <dbReference type="ChEBI" id="CHEBI:61977"/>
        <dbReference type="EC" id="3.1.3.16"/>
    </reaction>
</comment>
<dbReference type="EMBL" id="CAJNIZ010025369">
    <property type="protein sequence ID" value="CAE7483326.1"/>
    <property type="molecule type" value="Genomic_DNA"/>
</dbReference>
<evidence type="ECO:0000256" key="5">
    <source>
        <dbReference type="ARBA" id="ARBA00022801"/>
    </source>
</evidence>
<comment type="cofactor">
    <cofactor evidence="1">
        <name>Zn(2+)</name>
        <dbReference type="ChEBI" id="CHEBI:29105"/>
    </cofactor>
</comment>
<evidence type="ECO:0000313" key="15">
    <source>
        <dbReference type="EMBL" id="CAE7483326.1"/>
    </source>
</evidence>
<feature type="compositionally biased region" description="Pro residues" evidence="13">
    <location>
        <begin position="1"/>
        <end position="11"/>
    </location>
</feature>
<comment type="similarity">
    <text evidence="3">Belongs to the PPP phosphatase family. PP-2B subfamily.</text>
</comment>
<dbReference type="SMART" id="SM00156">
    <property type="entry name" value="PP2Ac"/>
    <property type="match status" value="1"/>
</dbReference>
<organism evidence="15 16">
    <name type="scientific">Symbiodinium pilosum</name>
    <name type="common">Dinoflagellate</name>
    <dbReference type="NCBI Taxonomy" id="2952"/>
    <lineage>
        <taxon>Eukaryota</taxon>
        <taxon>Sar</taxon>
        <taxon>Alveolata</taxon>
        <taxon>Dinophyceae</taxon>
        <taxon>Suessiales</taxon>
        <taxon>Symbiodiniaceae</taxon>
        <taxon>Symbiodinium</taxon>
    </lineage>
</organism>
<dbReference type="PRINTS" id="PR00114">
    <property type="entry name" value="STPHPHTASE"/>
</dbReference>
<evidence type="ECO:0000259" key="14">
    <source>
        <dbReference type="PROSITE" id="PS00125"/>
    </source>
</evidence>
<dbReference type="PANTHER" id="PTHR45673">
    <property type="entry name" value="SERINE/THREONINE-PROTEIN PHOSPHATASE 2B CATALYTIC SUBUNIT 1-RELATED"/>
    <property type="match status" value="1"/>
</dbReference>
<evidence type="ECO:0000256" key="4">
    <source>
        <dbReference type="ARBA" id="ARBA00022723"/>
    </source>
</evidence>
<keyword evidence="8" id="KW-0904">Protein phosphatase</keyword>
<evidence type="ECO:0000256" key="6">
    <source>
        <dbReference type="ARBA" id="ARBA00022833"/>
    </source>
</evidence>
<keyword evidence="4" id="KW-0479">Metal-binding</keyword>
<evidence type="ECO:0000256" key="8">
    <source>
        <dbReference type="ARBA" id="ARBA00022912"/>
    </source>
</evidence>
<protein>
    <recommendedName>
        <fullName evidence="12">Serine/threonine-protein phosphatase</fullName>
        <ecNumber evidence="12">3.1.3.16</ecNumber>
    </recommendedName>
</protein>
<evidence type="ECO:0000313" key="16">
    <source>
        <dbReference type="Proteomes" id="UP000649617"/>
    </source>
</evidence>
<reference evidence="15" key="1">
    <citation type="submission" date="2021-02" db="EMBL/GenBank/DDBJ databases">
        <authorList>
            <person name="Dougan E. K."/>
            <person name="Rhodes N."/>
            <person name="Thang M."/>
            <person name="Chan C."/>
        </authorList>
    </citation>
    <scope>NUCLEOTIDE SEQUENCE</scope>
</reference>
<keyword evidence="6" id="KW-0862">Zinc</keyword>